<evidence type="ECO:0000313" key="3">
    <source>
        <dbReference type="Proteomes" id="UP000482960"/>
    </source>
</evidence>
<dbReference type="EMBL" id="BLPG01000001">
    <property type="protein sequence ID" value="GFJ93510.1"/>
    <property type="molecule type" value="Genomic_DNA"/>
</dbReference>
<name>A0A6V8LCX4_9ACTN</name>
<proteinExistence type="predicted"/>
<dbReference type="RefSeq" id="WP_173072778.1">
    <property type="nucleotide sequence ID" value="NZ_BLPG01000001.1"/>
</dbReference>
<evidence type="ECO:0000256" key="1">
    <source>
        <dbReference type="SAM" id="Phobius"/>
    </source>
</evidence>
<keyword evidence="1" id="KW-0472">Membrane</keyword>
<evidence type="ECO:0000313" key="2">
    <source>
        <dbReference type="EMBL" id="GFJ93510.1"/>
    </source>
</evidence>
<keyword evidence="1" id="KW-1133">Transmembrane helix</keyword>
<keyword evidence="3" id="KW-1185">Reference proteome</keyword>
<organism evidence="2 3">
    <name type="scientific">Phytohabitans rumicis</name>
    <dbReference type="NCBI Taxonomy" id="1076125"/>
    <lineage>
        <taxon>Bacteria</taxon>
        <taxon>Bacillati</taxon>
        <taxon>Actinomycetota</taxon>
        <taxon>Actinomycetes</taxon>
        <taxon>Micromonosporales</taxon>
        <taxon>Micromonosporaceae</taxon>
    </lineage>
</organism>
<dbReference type="AlphaFoldDB" id="A0A6V8LCX4"/>
<keyword evidence="1" id="KW-0812">Transmembrane</keyword>
<gene>
    <name evidence="2" type="ORF">Prum_071520</name>
</gene>
<reference evidence="2 3" key="2">
    <citation type="submission" date="2020-03" db="EMBL/GenBank/DDBJ databases">
        <authorList>
            <person name="Ichikawa N."/>
            <person name="Kimura A."/>
            <person name="Kitahashi Y."/>
            <person name="Uohara A."/>
        </authorList>
    </citation>
    <scope>NUCLEOTIDE SEQUENCE [LARGE SCALE GENOMIC DNA]</scope>
    <source>
        <strain evidence="2 3">NBRC 108638</strain>
    </source>
</reference>
<dbReference type="Proteomes" id="UP000482960">
    <property type="component" value="Unassembled WGS sequence"/>
</dbReference>
<feature type="transmembrane region" description="Helical" evidence="1">
    <location>
        <begin position="12"/>
        <end position="36"/>
    </location>
</feature>
<reference evidence="2 3" key="1">
    <citation type="submission" date="2020-03" db="EMBL/GenBank/DDBJ databases">
        <title>Whole genome shotgun sequence of Phytohabitans rumicis NBRC 108638.</title>
        <authorList>
            <person name="Komaki H."/>
            <person name="Tamura T."/>
        </authorList>
    </citation>
    <scope>NUCLEOTIDE SEQUENCE [LARGE SCALE GENOMIC DNA]</scope>
    <source>
        <strain evidence="2 3">NBRC 108638</strain>
    </source>
</reference>
<sequence length="120" mass="12271">MPRRALQNVGLSLLIIGALVPLVATGILGLATVVFIHELAEVIVIANAVRAARTVRLPATGTPEPATTTPAILRAGRPALTLHAVTPRSVDDDCGCEPGCACCQPATSASGTNRQSEASH</sequence>
<protein>
    <submittedName>
        <fullName evidence="2">Uncharacterized protein</fullName>
    </submittedName>
</protein>
<comment type="caution">
    <text evidence="2">The sequence shown here is derived from an EMBL/GenBank/DDBJ whole genome shotgun (WGS) entry which is preliminary data.</text>
</comment>
<accession>A0A6V8LCX4</accession>